<evidence type="ECO:0000256" key="3">
    <source>
        <dbReference type="ARBA" id="ARBA00022741"/>
    </source>
</evidence>
<sequence>MRSIIISSNCSGGGKTTFTLGLMKVLKSRNFHVQGYKVGPDYIDTAFHKAVTGIASRNLDTFLMGEEGVKKSFQKGSGNIGIIEGVMGLYDGIGASEKGSTYHVSKLLGNMPIVLVLSPKGQSASICAEISGFKNYKDANIVGVVLNSVSEKYYNLLKYAIEKNCNLKVFGYIPKTPEIALSSRHLGLVQSMEILNLEEKLDICANLMEKYVDIDGIINATQEYKISTDGDLNNSFKEDDKQKSFESLKEESKNRNFKIGVALDKAFSFYYKDNLEALENLGEIVYFSPINDKELPKNLDFLYIGGGYPEVFKKELENNYSMRKSIKEALDRGLRCYAECGGLMYLTQSIDGSEMVGFFNGDSTMTNKLQNFGYCKVKIDNKCFNNRSLEDNEFEINAHEFHKSKVDLDEDNVYEVEKTLYNGEVLKWKCGYFKNNTLGGYAHINFLGNEELLKALVNFL</sequence>
<feature type="domain" description="CobQ/CobB/MinD/ParA nucleotide binding" evidence="8">
    <location>
        <begin position="4"/>
        <end position="184"/>
    </location>
</feature>
<proteinExistence type="inferred from homology"/>
<dbReference type="InterPro" id="IPR029062">
    <property type="entry name" value="Class_I_gatase-like"/>
</dbReference>
<keyword evidence="7" id="KW-0169">Cobalamin biosynthesis</keyword>
<dbReference type="InterPro" id="IPR011698">
    <property type="entry name" value="GATase_3"/>
</dbReference>
<evidence type="ECO:0000256" key="2">
    <source>
        <dbReference type="ARBA" id="ARBA00022598"/>
    </source>
</evidence>
<accession>A0ABW8S6R6</accession>
<keyword evidence="11" id="KW-1185">Reference proteome</keyword>
<dbReference type="SUPFAM" id="SSF52540">
    <property type="entry name" value="P-loop containing nucleoside triphosphate hydrolases"/>
    <property type="match status" value="1"/>
</dbReference>
<keyword evidence="4 7" id="KW-0067">ATP-binding</keyword>
<evidence type="ECO:0000259" key="8">
    <source>
        <dbReference type="Pfam" id="PF01656"/>
    </source>
</evidence>
<dbReference type="EC" id="6.3.5.11" evidence="7"/>
<feature type="active site" description="Nucleophile" evidence="7">
    <location>
        <position position="340"/>
    </location>
</feature>
<name>A0ABW8S6R6_9CLOT</name>
<evidence type="ECO:0000256" key="6">
    <source>
        <dbReference type="ARBA" id="ARBA00022962"/>
    </source>
</evidence>
<dbReference type="Pfam" id="PF07685">
    <property type="entry name" value="GATase_3"/>
    <property type="match status" value="1"/>
</dbReference>
<protein>
    <recommendedName>
        <fullName evidence="7">Cobyrinate a,c-diamide synthase</fullName>
        <ecNumber evidence="7">6.3.5.11</ecNumber>
    </recommendedName>
    <alternativeName>
        <fullName evidence="7">Cobyrinic acid a,c-diamide synthetase</fullName>
    </alternativeName>
</protein>
<dbReference type="CDD" id="cd05388">
    <property type="entry name" value="CobB_N"/>
    <property type="match status" value="1"/>
</dbReference>
<dbReference type="CDD" id="cd03130">
    <property type="entry name" value="GATase1_CobB"/>
    <property type="match status" value="1"/>
</dbReference>
<keyword evidence="3 7" id="KW-0547">Nucleotide-binding</keyword>
<dbReference type="RefSeq" id="WP_406761777.1">
    <property type="nucleotide sequence ID" value="NZ_JBJIAB010000020.1"/>
</dbReference>
<keyword evidence="6 7" id="KW-0315">Glutamine amidotransferase</keyword>
<organism evidence="10 11">
    <name type="scientific">Candidatus Clostridium helianthi</name>
    <dbReference type="NCBI Taxonomy" id="3381660"/>
    <lineage>
        <taxon>Bacteria</taxon>
        <taxon>Bacillati</taxon>
        <taxon>Bacillota</taxon>
        <taxon>Clostridia</taxon>
        <taxon>Eubacteriales</taxon>
        <taxon>Clostridiaceae</taxon>
        <taxon>Clostridium</taxon>
    </lineage>
</organism>
<evidence type="ECO:0000256" key="5">
    <source>
        <dbReference type="ARBA" id="ARBA00022842"/>
    </source>
</evidence>
<dbReference type="InterPro" id="IPR027417">
    <property type="entry name" value="P-loop_NTPase"/>
</dbReference>
<evidence type="ECO:0000313" key="11">
    <source>
        <dbReference type="Proteomes" id="UP001623600"/>
    </source>
</evidence>
<dbReference type="PANTHER" id="PTHR43873">
    <property type="entry name" value="COBYRINATE A,C-DIAMIDE SYNTHASE"/>
    <property type="match status" value="1"/>
</dbReference>
<feature type="domain" description="CobB/CobQ-like glutamine amidotransferase" evidence="9">
    <location>
        <begin position="258"/>
        <end position="449"/>
    </location>
</feature>
<evidence type="ECO:0000256" key="7">
    <source>
        <dbReference type="HAMAP-Rule" id="MF_00027"/>
    </source>
</evidence>
<dbReference type="NCBIfam" id="TIGR00379">
    <property type="entry name" value="cobB"/>
    <property type="match status" value="1"/>
</dbReference>
<keyword evidence="2 7" id="KW-0436">Ligase</keyword>
<keyword evidence="5 7" id="KW-0460">Magnesium</keyword>
<comment type="function">
    <text evidence="7">Catalyzes the ATP-dependent amidation of the two carboxylate groups at positions a and c of cobyrinate, using either L-glutamine or ammonia as the nitrogen source.</text>
</comment>
<dbReference type="Gene3D" id="3.40.50.300">
    <property type="entry name" value="P-loop containing nucleotide triphosphate hydrolases"/>
    <property type="match status" value="1"/>
</dbReference>
<evidence type="ECO:0000256" key="1">
    <source>
        <dbReference type="ARBA" id="ARBA00001946"/>
    </source>
</evidence>
<comment type="miscellaneous">
    <text evidence="7">The a and c carboxylates of cobyrinate are activated for nucleophilic attack via formation of a phosphorylated intermediate by ATP. CbiA catalyzes first the amidation of the c-carboxylate, and then that of the a-carboxylate.</text>
</comment>
<comment type="cofactor">
    <cofactor evidence="1 7">
        <name>Mg(2+)</name>
        <dbReference type="ChEBI" id="CHEBI:18420"/>
    </cofactor>
</comment>
<feature type="site" description="Increases nucleophilicity of active site Cys" evidence="7">
    <location>
        <position position="443"/>
    </location>
</feature>
<comment type="pathway">
    <text evidence="7">Cofactor biosynthesis; adenosylcobalamin biosynthesis; cob(II)yrinate a,c-diamide from sirohydrochlorin (anaerobic route): step 10/10.</text>
</comment>
<dbReference type="InterPro" id="IPR004484">
    <property type="entry name" value="CbiA/CobB_synth"/>
</dbReference>
<gene>
    <name evidence="7" type="primary">cbiA</name>
    <name evidence="10" type="ORF">ACJDTP_15865</name>
</gene>
<dbReference type="PROSITE" id="PS51274">
    <property type="entry name" value="GATASE_COBBQ"/>
    <property type="match status" value="1"/>
</dbReference>
<dbReference type="EMBL" id="JBJIAB010000020">
    <property type="protein sequence ID" value="MFL0166549.1"/>
    <property type="molecule type" value="Genomic_DNA"/>
</dbReference>
<comment type="similarity">
    <text evidence="7">Belongs to the CobB/CbiA family.</text>
</comment>
<comment type="caution">
    <text evidence="10">The sequence shown here is derived from an EMBL/GenBank/DDBJ whole genome shotgun (WGS) entry which is preliminary data.</text>
</comment>
<evidence type="ECO:0000256" key="4">
    <source>
        <dbReference type="ARBA" id="ARBA00022840"/>
    </source>
</evidence>
<dbReference type="SUPFAM" id="SSF52317">
    <property type="entry name" value="Class I glutamine amidotransferase-like"/>
    <property type="match status" value="1"/>
</dbReference>
<dbReference type="HAMAP" id="MF_00027">
    <property type="entry name" value="CobB_CbiA"/>
    <property type="match status" value="1"/>
</dbReference>
<dbReference type="PANTHER" id="PTHR43873:SF1">
    <property type="entry name" value="COBYRINATE A,C-DIAMIDE SYNTHASE"/>
    <property type="match status" value="1"/>
</dbReference>
<evidence type="ECO:0000313" key="10">
    <source>
        <dbReference type="EMBL" id="MFL0166549.1"/>
    </source>
</evidence>
<evidence type="ECO:0000259" key="9">
    <source>
        <dbReference type="Pfam" id="PF07685"/>
    </source>
</evidence>
<comment type="domain">
    <text evidence="7">Comprises of two domains. The C-terminal domain contains the binding site for glutamine and catalyzes the hydrolysis of this substrate to glutamate and ammonia. The N-terminal domain is anticipated to bind ATP and cobyrinate and catalyzes the ultimate synthesis of the diamide product. The ammonia produced via the glutaminase domain is probably translocated to the adjacent domain via a molecular tunnel, where it reacts with an activated intermediate.</text>
</comment>
<dbReference type="Pfam" id="PF01656">
    <property type="entry name" value="CbiA"/>
    <property type="match status" value="1"/>
</dbReference>
<dbReference type="Gene3D" id="3.40.50.880">
    <property type="match status" value="1"/>
</dbReference>
<dbReference type="NCBIfam" id="NF002204">
    <property type="entry name" value="PRK01077.1"/>
    <property type="match status" value="1"/>
</dbReference>
<dbReference type="InterPro" id="IPR002586">
    <property type="entry name" value="CobQ/CobB/MinD/ParA_Nub-bd_dom"/>
</dbReference>
<comment type="catalytic activity">
    <reaction evidence="7">
        <text>cob(II)yrinate + 2 L-glutamine + 2 ATP + 2 H2O = cob(II)yrinate a,c diamide + 2 L-glutamate + 2 ADP + 2 phosphate + 2 H(+)</text>
        <dbReference type="Rhea" id="RHEA:26289"/>
        <dbReference type="ChEBI" id="CHEBI:15377"/>
        <dbReference type="ChEBI" id="CHEBI:15378"/>
        <dbReference type="ChEBI" id="CHEBI:29985"/>
        <dbReference type="ChEBI" id="CHEBI:30616"/>
        <dbReference type="ChEBI" id="CHEBI:43474"/>
        <dbReference type="ChEBI" id="CHEBI:58359"/>
        <dbReference type="ChEBI" id="CHEBI:58537"/>
        <dbReference type="ChEBI" id="CHEBI:58894"/>
        <dbReference type="ChEBI" id="CHEBI:456216"/>
        <dbReference type="EC" id="6.3.5.11"/>
    </reaction>
</comment>
<reference evidence="10 11" key="1">
    <citation type="submission" date="2024-11" db="EMBL/GenBank/DDBJ databases">
        <authorList>
            <person name="Heng Y.C."/>
            <person name="Lim A.C.H."/>
            <person name="Lee J.K.Y."/>
            <person name="Kittelmann S."/>
        </authorList>
    </citation>
    <scope>NUCLEOTIDE SEQUENCE [LARGE SCALE GENOMIC DNA]</scope>
    <source>
        <strain evidence="10 11">WILCCON 0112</strain>
    </source>
</reference>
<dbReference type="Proteomes" id="UP001623600">
    <property type="component" value="Unassembled WGS sequence"/>
</dbReference>